<evidence type="ECO:0000256" key="1">
    <source>
        <dbReference type="ARBA" id="ARBA00022729"/>
    </source>
</evidence>
<dbReference type="SUPFAM" id="SSF82153">
    <property type="entry name" value="FAS1 domain"/>
    <property type="match status" value="1"/>
</dbReference>
<keyword evidence="1 3" id="KW-0732">Signal</keyword>
<dbReference type="InterPro" id="IPR040200">
    <property type="entry name" value="Mug57-like"/>
</dbReference>
<protein>
    <recommendedName>
        <fullName evidence="6">FAS1 domain-containing protein</fullName>
    </recommendedName>
</protein>
<dbReference type="Proteomes" id="UP001271007">
    <property type="component" value="Unassembled WGS sequence"/>
</dbReference>
<evidence type="ECO:0000256" key="3">
    <source>
        <dbReference type="SAM" id="SignalP"/>
    </source>
</evidence>
<evidence type="ECO:0000313" key="4">
    <source>
        <dbReference type="EMBL" id="KAK3046590.1"/>
    </source>
</evidence>
<dbReference type="AlphaFoldDB" id="A0AAJ0D5W1"/>
<feature type="signal peptide" evidence="3">
    <location>
        <begin position="1"/>
        <end position="19"/>
    </location>
</feature>
<feature type="chain" id="PRO_5042610533" description="FAS1 domain-containing protein" evidence="3">
    <location>
        <begin position="20"/>
        <end position="237"/>
    </location>
</feature>
<dbReference type="InterPro" id="IPR036378">
    <property type="entry name" value="FAS1_dom_sf"/>
</dbReference>
<dbReference type="PANTHER" id="PTHR28156">
    <property type="entry name" value="FAS1 DOMAIN-CONTAINING PROTEIN YDR262W"/>
    <property type="match status" value="1"/>
</dbReference>
<dbReference type="Gene3D" id="2.30.180.10">
    <property type="entry name" value="FAS1 domain"/>
    <property type="match status" value="1"/>
</dbReference>
<evidence type="ECO:0000256" key="2">
    <source>
        <dbReference type="SAM" id="MobiDB-lite"/>
    </source>
</evidence>
<feature type="region of interest" description="Disordered" evidence="2">
    <location>
        <begin position="29"/>
        <end position="73"/>
    </location>
</feature>
<evidence type="ECO:0000313" key="5">
    <source>
        <dbReference type="Proteomes" id="UP001271007"/>
    </source>
</evidence>
<dbReference type="PANTHER" id="PTHR28156:SF1">
    <property type="entry name" value="FAS1 DOMAIN-CONTAINING PROTEIN YDR262W"/>
    <property type="match status" value="1"/>
</dbReference>
<keyword evidence="5" id="KW-1185">Reference proteome</keyword>
<name>A0AAJ0D5W1_9PEZI</name>
<gene>
    <name evidence="4" type="ORF">LTR09_011938</name>
</gene>
<sequence>MHPKSILTTTILLTAATHAQLIPFLTHGEPAIPQNVNPNSRPSRLQRSMDPNSNSPGIQLPNPPSTGGNDNSNDAVILSDVIGSDSSINIFAGFTRSVSTVSTRLETSALNTTVLAPLNKAITALPRKPWEDPRDYAELGASAYHGDEGEDRAQRNMRRFAEAHVVPASPWEEGVKVETMGGRTLWWEKKDGKAVVMPGEVVVERVAQKVANGEVDGGDFEDVTIIRLNAGIRDVIV</sequence>
<evidence type="ECO:0008006" key="6">
    <source>
        <dbReference type="Google" id="ProtNLM"/>
    </source>
</evidence>
<feature type="compositionally biased region" description="Polar residues" evidence="2">
    <location>
        <begin position="34"/>
        <end position="57"/>
    </location>
</feature>
<comment type="caution">
    <text evidence="4">The sequence shown here is derived from an EMBL/GenBank/DDBJ whole genome shotgun (WGS) entry which is preliminary data.</text>
</comment>
<reference evidence="4" key="1">
    <citation type="submission" date="2023-04" db="EMBL/GenBank/DDBJ databases">
        <title>Black Yeasts Isolated from many extreme environments.</title>
        <authorList>
            <person name="Coleine C."/>
            <person name="Stajich J.E."/>
            <person name="Selbmann L."/>
        </authorList>
    </citation>
    <scope>NUCLEOTIDE SEQUENCE</scope>
    <source>
        <strain evidence="4">CCFEE 5312</strain>
    </source>
</reference>
<accession>A0AAJ0D5W1</accession>
<dbReference type="EMBL" id="JAWDJX010000086">
    <property type="protein sequence ID" value="KAK3046590.1"/>
    <property type="molecule type" value="Genomic_DNA"/>
</dbReference>
<organism evidence="4 5">
    <name type="scientific">Extremus antarcticus</name>
    <dbReference type="NCBI Taxonomy" id="702011"/>
    <lineage>
        <taxon>Eukaryota</taxon>
        <taxon>Fungi</taxon>
        <taxon>Dikarya</taxon>
        <taxon>Ascomycota</taxon>
        <taxon>Pezizomycotina</taxon>
        <taxon>Dothideomycetes</taxon>
        <taxon>Dothideomycetidae</taxon>
        <taxon>Mycosphaerellales</taxon>
        <taxon>Extremaceae</taxon>
        <taxon>Extremus</taxon>
    </lineage>
</organism>
<proteinExistence type="predicted"/>